<organism evidence="1 2">
    <name type="scientific">Pisolithus tinctorius Marx 270</name>
    <dbReference type="NCBI Taxonomy" id="870435"/>
    <lineage>
        <taxon>Eukaryota</taxon>
        <taxon>Fungi</taxon>
        <taxon>Dikarya</taxon>
        <taxon>Basidiomycota</taxon>
        <taxon>Agaricomycotina</taxon>
        <taxon>Agaricomycetes</taxon>
        <taxon>Agaricomycetidae</taxon>
        <taxon>Boletales</taxon>
        <taxon>Sclerodermatineae</taxon>
        <taxon>Pisolithaceae</taxon>
        <taxon>Pisolithus</taxon>
    </lineage>
</organism>
<sequence length="106" mass="12113">MRQYSITCIFVIKFLQDFTFGKSMQGSTRPQGITHTLLGVQSRRVFFYVVSFECRTKGNHKIDGGCGGTQVFFGATYIFGRHVEQAFSTGTCFLFITWSTRAYQEH</sequence>
<dbReference type="HOGENOM" id="CLU_2229584_0_0_1"/>
<name>A0A0C3MUJ1_PISTI</name>
<protein>
    <submittedName>
        <fullName evidence="1">Uncharacterized protein</fullName>
    </submittedName>
</protein>
<accession>A0A0C3MUJ1</accession>
<evidence type="ECO:0000313" key="2">
    <source>
        <dbReference type="Proteomes" id="UP000054217"/>
    </source>
</evidence>
<dbReference type="InParanoid" id="A0A0C3MUJ1"/>
<dbReference type="Proteomes" id="UP000054217">
    <property type="component" value="Unassembled WGS sequence"/>
</dbReference>
<reference evidence="2" key="2">
    <citation type="submission" date="2015-01" db="EMBL/GenBank/DDBJ databases">
        <title>Evolutionary Origins and Diversification of the Mycorrhizal Mutualists.</title>
        <authorList>
            <consortium name="DOE Joint Genome Institute"/>
            <consortium name="Mycorrhizal Genomics Consortium"/>
            <person name="Kohler A."/>
            <person name="Kuo A."/>
            <person name="Nagy L.G."/>
            <person name="Floudas D."/>
            <person name="Copeland A."/>
            <person name="Barry K.W."/>
            <person name="Cichocki N."/>
            <person name="Veneault-Fourrey C."/>
            <person name="LaButti K."/>
            <person name="Lindquist E.A."/>
            <person name="Lipzen A."/>
            <person name="Lundell T."/>
            <person name="Morin E."/>
            <person name="Murat C."/>
            <person name="Riley R."/>
            <person name="Ohm R."/>
            <person name="Sun H."/>
            <person name="Tunlid A."/>
            <person name="Henrissat B."/>
            <person name="Grigoriev I.V."/>
            <person name="Hibbett D.S."/>
            <person name="Martin F."/>
        </authorList>
    </citation>
    <scope>NUCLEOTIDE SEQUENCE [LARGE SCALE GENOMIC DNA]</scope>
    <source>
        <strain evidence="2">Marx 270</strain>
    </source>
</reference>
<keyword evidence="2" id="KW-1185">Reference proteome</keyword>
<feature type="non-terminal residue" evidence="1">
    <location>
        <position position="106"/>
    </location>
</feature>
<gene>
    <name evidence="1" type="ORF">M404DRAFT_1009445</name>
</gene>
<evidence type="ECO:0000313" key="1">
    <source>
        <dbReference type="EMBL" id="KIN92654.1"/>
    </source>
</evidence>
<proteinExistence type="predicted"/>
<reference evidence="1 2" key="1">
    <citation type="submission" date="2014-04" db="EMBL/GenBank/DDBJ databases">
        <authorList>
            <consortium name="DOE Joint Genome Institute"/>
            <person name="Kuo A."/>
            <person name="Kohler A."/>
            <person name="Costa M.D."/>
            <person name="Nagy L.G."/>
            <person name="Floudas D."/>
            <person name="Copeland A."/>
            <person name="Barry K.W."/>
            <person name="Cichocki N."/>
            <person name="Veneault-Fourrey C."/>
            <person name="LaButti K."/>
            <person name="Lindquist E.A."/>
            <person name="Lipzen A."/>
            <person name="Lundell T."/>
            <person name="Morin E."/>
            <person name="Murat C."/>
            <person name="Sun H."/>
            <person name="Tunlid A."/>
            <person name="Henrissat B."/>
            <person name="Grigoriev I.V."/>
            <person name="Hibbett D.S."/>
            <person name="Martin F."/>
            <person name="Nordberg H.P."/>
            <person name="Cantor M.N."/>
            <person name="Hua S.X."/>
        </authorList>
    </citation>
    <scope>NUCLEOTIDE SEQUENCE [LARGE SCALE GENOMIC DNA]</scope>
    <source>
        <strain evidence="1 2">Marx 270</strain>
    </source>
</reference>
<dbReference type="EMBL" id="KN832513">
    <property type="protein sequence ID" value="KIN92654.1"/>
    <property type="molecule type" value="Genomic_DNA"/>
</dbReference>
<dbReference type="AlphaFoldDB" id="A0A0C3MUJ1"/>